<reference evidence="3 4" key="1">
    <citation type="submission" date="2017-05" db="EMBL/GenBank/DDBJ databases">
        <authorList>
            <person name="Varghese N."/>
            <person name="Submissions S."/>
        </authorList>
    </citation>
    <scope>NUCLEOTIDE SEQUENCE [LARGE SCALE GENOMIC DNA]</scope>
    <source>
        <strain evidence="3 4">DSM 100094</strain>
    </source>
</reference>
<name>A0A521FSP0_9RHOB</name>
<sequence length="108" mass="11636">MTFACDARRRSFALPIALGLLLASGLASSALAQANQGIDFTKANTLGNNWTTWIMGNPVTWFFTTAFVIVGIMAALNRAPWAWLLYIIIGAIIAMPVSTVVSNLNSFL</sequence>
<dbReference type="OrthoDB" id="7645894at2"/>
<feature type="chain" id="PRO_5021876108" evidence="2">
    <location>
        <begin position="33"/>
        <end position="108"/>
    </location>
</feature>
<dbReference type="Pfam" id="PF04956">
    <property type="entry name" value="TrbC"/>
    <property type="match status" value="1"/>
</dbReference>
<organism evidence="3 4">
    <name type="scientific">Paracoccus laeviglucosivorans</name>
    <dbReference type="NCBI Taxonomy" id="1197861"/>
    <lineage>
        <taxon>Bacteria</taxon>
        <taxon>Pseudomonadati</taxon>
        <taxon>Pseudomonadota</taxon>
        <taxon>Alphaproteobacteria</taxon>
        <taxon>Rhodobacterales</taxon>
        <taxon>Paracoccaceae</taxon>
        <taxon>Paracoccus</taxon>
    </lineage>
</organism>
<evidence type="ECO:0000313" key="4">
    <source>
        <dbReference type="Proteomes" id="UP000319014"/>
    </source>
</evidence>
<evidence type="ECO:0000256" key="1">
    <source>
        <dbReference type="SAM" id="Phobius"/>
    </source>
</evidence>
<dbReference type="RefSeq" id="WP_142665039.1">
    <property type="nucleotide sequence ID" value="NZ_FXTK01000041.1"/>
</dbReference>
<keyword evidence="2" id="KW-0732">Signal</keyword>
<keyword evidence="1" id="KW-1133">Transmembrane helix</keyword>
<feature type="transmembrane region" description="Helical" evidence="1">
    <location>
        <begin position="83"/>
        <end position="104"/>
    </location>
</feature>
<accession>A0A521FSP0</accession>
<dbReference type="AlphaFoldDB" id="A0A521FSP0"/>
<protein>
    <submittedName>
        <fullName evidence="3">TrbC/VIRB2 family protein</fullName>
    </submittedName>
</protein>
<dbReference type="Proteomes" id="UP000319014">
    <property type="component" value="Unassembled WGS sequence"/>
</dbReference>
<dbReference type="EMBL" id="FXTK01000041">
    <property type="protein sequence ID" value="SMO99208.1"/>
    <property type="molecule type" value="Genomic_DNA"/>
</dbReference>
<feature type="transmembrane region" description="Helical" evidence="1">
    <location>
        <begin position="58"/>
        <end position="76"/>
    </location>
</feature>
<dbReference type="InterPro" id="IPR007039">
    <property type="entry name" value="TrbC/VirB2"/>
</dbReference>
<gene>
    <name evidence="3" type="ORF">SAMN06265221_14114</name>
</gene>
<keyword evidence="4" id="KW-1185">Reference proteome</keyword>
<keyword evidence="1" id="KW-0812">Transmembrane</keyword>
<proteinExistence type="predicted"/>
<feature type="signal peptide" evidence="2">
    <location>
        <begin position="1"/>
        <end position="32"/>
    </location>
</feature>
<keyword evidence="1" id="KW-0472">Membrane</keyword>
<evidence type="ECO:0000313" key="3">
    <source>
        <dbReference type="EMBL" id="SMO99208.1"/>
    </source>
</evidence>
<evidence type="ECO:0000256" key="2">
    <source>
        <dbReference type="SAM" id="SignalP"/>
    </source>
</evidence>